<evidence type="ECO:0000259" key="7">
    <source>
        <dbReference type="Pfam" id="PF13396"/>
    </source>
</evidence>
<feature type="domain" description="Cardiolipin synthase N-terminal" evidence="7">
    <location>
        <begin position="22"/>
        <end position="62"/>
    </location>
</feature>
<evidence type="ECO:0000256" key="4">
    <source>
        <dbReference type="ARBA" id="ARBA00022989"/>
    </source>
</evidence>
<keyword evidence="5 6" id="KW-0472">Membrane</keyword>
<comment type="caution">
    <text evidence="8">The sequence shown here is derived from an EMBL/GenBank/DDBJ whole genome shotgun (WGS) entry which is preliminary data.</text>
</comment>
<evidence type="ECO:0000256" key="1">
    <source>
        <dbReference type="ARBA" id="ARBA00004651"/>
    </source>
</evidence>
<keyword evidence="9" id="KW-1185">Reference proteome</keyword>
<organism evidence="8 9">
    <name type="scientific">Arthrobacter gallicola</name>
    <dbReference type="NCBI Taxonomy" id="2762225"/>
    <lineage>
        <taxon>Bacteria</taxon>
        <taxon>Bacillati</taxon>
        <taxon>Actinomycetota</taxon>
        <taxon>Actinomycetes</taxon>
        <taxon>Micrococcales</taxon>
        <taxon>Micrococcaceae</taxon>
        <taxon>Arthrobacter</taxon>
    </lineage>
</organism>
<reference evidence="8 9" key="1">
    <citation type="submission" date="2020-08" db="EMBL/GenBank/DDBJ databases">
        <title>A Genomic Blueprint of the Chicken Gut Microbiome.</title>
        <authorList>
            <person name="Gilroy R."/>
            <person name="Ravi A."/>
            <person name="Getino M."/>
            <person name="Pursley I."/>
            <person name="Horton D.L."/>
            <person name="Alikhan N.-F."/>
            <person name="Baker D."/>
            <person name="Gharbi K."/>
            <person name="Hall N."/>
            <person name="Watson M."/>
            <person name="Adriaenssens E.M."/>
            <person name="Foster-Nyarko E."/>
            <person name="Jarju S."/>
            <person name="Secka A."/>
            <person name="Antonio M."/>
            <person name="Oren A."/>
            <person name="Chaudhuri R."/>
            <person name="La Ragione R.M."/>
            <person name="Hildebrand F."/>
            <person name="Pallen M.J."/>
        </authorList>
    </citation>
    <scope>NUCLEOTIDE SEQUENCE [LARGE SCALE GENOMIC DNA]</scope>
    <source>
        <strain evidence="8 9">Sa2CUA1</strain>
    </source>
</reference>
<gene>
    <name evidence="8" type="ORF">H9639_04765</name>
</gene>
<dbReference type="Proteomes" id="UP000609874">
    <property type="component" value="Unassembled WGS sequence"/>
</dbReference>
<sequence length="82" mass="8558">MPAEFLMWIPAAILLLLLVLTLTAGALFSLYRTDGASGGGRALWCAVILLLPVGGALAWLVVLQHRTRCEPAVEGGSPETAG</sequence>
<keyword evidence="3 6" id="KW-0812">Transmembrane</keyword>
<feature type="transmembrane region" description="Helical" evidence="6">
    <location>
        <begin position="6"/>
        <end position="30"/>
    </location>
</feature>
<dbReference type="InterPro" id="IPR027379">
    <property type="entry name" value="CLS_N"/>
</dbReference>
<evidence type="ECO:0000313" key="8">
    <source>
        <dbReference type="EMBL" id="MBD7994604.1"/>
    </source>
</evidence>
<name>A0ABR8UPX5_9MICC</name>
<dbReference type="Pfam" id="PF13396">
    <property type="entry name" value="PLDc_N"/>
    <property type="match status" value="1"/>
</dbReference>
<protein>
    <submittedName>
        <fullName evidence="8">PLDc N-terminal domain-containing protein</fullName>
    </submittedName>
</protein>
<comment type="subcellular location">
    <subcellularLocation>
        <location evidence="1">Cell membrane</location>
        <topology evidence="1">Multi-pass membrane protein</topology>
    </subcellularLocation>
</comment>
<evidence type="ECO:0000313" key="9">
    <source>
        <dbReference type="Proteomes" id="UP000609874"/>
    </source>
</evidence>
<accession>A0ABR8UPX5</accession>
<evidence type="ECO:0000256" key="3">
    <source>
        <dbReference type="ARBA" id="ARBA00022692"/>
    </source>
</evidence>
<evidence type="ECO:0000256" key="2">
    <source>
        <dbReference type="ARBA" id="ARBA00022475"/>
    </source>
</evidence>
<evidence type="ECO:0000256" key="5">
    <source>
        <dbReference type="ARBA" id="ARBA00023136"/>
    </source>
</evidence>
<evidence type="ECO:0000256" key="6">
    <source>
        <dbReference type="SAM" id="Phobius"/>
    </source>
</evidence>
<proteinExistence type="predicted"/>
<dbReference type="RefSeq" id="WP_191806998.1">
    <property type="nucleotide sequence ID" value="NZ_JACSQD010000002.1"/>
</dbReference>
<feature type="transmembrane region" description="Helical" evidence="6">
    <location>
        <begin position="42"/>
        <end position="62"/>
    </location>
</feature>
<keyword evidence="2" id="KW-1003">Cell membrane</keyword>
<dbReference type="EMBL" id="JACSQD010000002">
    <property type="protein sequence ID" value="MBD7994604.1"/>
    <property type="molecule type" value="Genomic_DNA"/>
</dbReference>
<keyword evidence="4 6" id="KW-1133">Transmembrane helix</keyword>